<comment type="caution">
    <text evidence="2">The sequence shown here is derived from an EMBL/GenBank/DDBJ whole genome shotgun (WGS) entry which is preliminary data.</text>
</comment>
<dbReference type="AlphaFoldDB" id="X1GBE1"/>
<proteinExistence type="predicted"/>
<evidence type="ECO:0000259" key="1">
    <source>
        <dbReference type="Pfam" id="PF13271"/>
    </source>
</evidence>
<dbReference type="InterPro" id="IPR025139">
    <property type="entry name" value="DUF4062"/>
</dbReference>
<name>X1GBE1_9ZZZZ</name>
<accession>X1GBE1</accession>
<dbReference type="Pfam" id="PF13271">
    <property type="entry name" value="DUF4062"/>
    <property type="match status" value="1"/>
</dbReference>
<organism evidence="2">
    <name type="scientific">marine sediment metagenome</name>
    <dbReference type="NCBI Taxonomy" id="412755"/>
    <lineage>
        <taxon>unclassified sequences</taxon>
        <taxon>metagenomes</taxon>
        <taxon>ecological metagenomes</taxon>
    </lineage>
</organism>
<evidence type="ECO:0000313" key="2">
    <source>
        <dbReference type="EMBL" id="GAH38909.1"/>
    </source>
</evidence>
<gene>
    <name evidence="2" type="ORF">S03H2_20666</name>
</gene>
<dbReference type="EMBL" id="BARU01010917">
    <property type="protein sequence ID" value="GAH38909.1"/>
    <property type="molecule type" value="Genomic_DNA"/>
</dbReference>
<feature type="domain" description="DUF4062" evidence="1">
    <location>
        <begin position="11"/>
        <end position="99"/>
    </location>
</feature>
<protein>
    <recommendedName>
        <fullName evidence="1">DUF4062 domain-containing protein</fullName>
    </recommendedName>
</protein>
<sequence length="142" mass="16088">MTTNNLKRVLVFIASPGDVSDARNSVRHAVERINKLLAKDNGFLLEPIGSEDAPPGKSQRAQEIINQYVDVASIFIGILHRRFGQPTGVAESGTEEEYNRIEQRWENEEPKPEVLMYFKKIPVDQLADPGEQLQKVLAFKER</sequence>
<feature type="non-terminal residue" evidence="2">
    <location>
        <position position="142"/>
    </location>
</feature>
<reference evidence="2" key="1">
    <citation type="journal article" date="2014" name="Front. Microbiol.">
        <title>High frequency of phylogenetically diverse reductive dehalogenase-homologous genes in deep subseafloor sedimentary metagenomes.</title>
        <authorList>
            <person name="Kawai M."/>
            <person name="Futagami T."/>
            <person name="Toyoda A."/>
            <person name="Takaki Y."/>
            <person name="Nishi S."/>
            <person name="Hori S."/>
            <person name="Arai W."/>
            <person name="Tsubouchi T."/>
            <person name="Morono Y."/>
            <person name="Uchiyama I."/>
            <person name="Ito T."/>
            <person name="Fujiyama A."/>
            <person name="Inagaki F."/>
            <person name="Takami H."/>
        </authorList>
    </citation>
    <scope>NUCLEOTIDE SEQUENCE</scope>
    <source>
        <strain evidence="2">Expedition CK06-06</strain>
    </source>
</reference>